<reference evidence="8 9" key="1">
    <citation type="journal article" date="2014" name="BMC Genomics">
        <title>Comparative genomics of the major fungal agents of human and animal Sporotrichosis: Sporothrix schenckii and Sporothrix brasiliensis.</title>
        <authorList>
            <person name="Teixeira M.M."/>
            <person name="de Almeida L.G."/>
            <person name="Kubitschek-Barreira P."/>
            <person name="Alves F.L."/>
            <person name="Kioshima E.S."/>
            <person name="Abadio A.K."/>
            <person name="Fernandes L."/>
            <person name="Derengowski L.S."/>
            <person name="Ferreira K.S."/>
            <person name="Souza R.C."/>
            <person name="Ruiz J.C."/>
            <person name="de Andrade N.C."/>
            <person name="Paes H.C."/>
            <person name="Nicola A.M."/>
            <person name="Albuquerque P."/>
            <person name="Gerber A.L."/>
            <person name="Martins V.P."/>
            <person name="Peconick L.D."/>
            <person name="Neto A.V."/>
            <person name="Chaucanez C.B."/>
            <person name="Silva P.A."/>
            <person name="Cunha O.L."/>
            <person name="de Oliveira F.F."/>
            <person name="dos Santos T.C."/>
            <person name="Barros A.L."/>
            <person name="Soares M.A."/>
            <person name="de Oliveira L.M."/>
            <person name="Marini M.M."/>
            <person name="Villalobos-Duno H."/>
            <person name="Cunha M.M."/>
            <person name="de Hoog S."/>
            <person name="da Silveira J.F."/>
            <person name="Henrissat B."/>
            <person name="Nino-Vega G.A."/>
            <person name="Cisalpino P.S."/>
            <person name="Mora-Montes H.M."/>
            <person name="Almeida S.R."/>
            <person name="Stajich J.E."/>
            <person name="Lopes-Bezerra L.M."/>
            <person name="Vasconcelos A.T."/>
            <person name="Felipe M.S."/>
        </authorList>
    </citation>
    <scope>NUCLEOTIDE SEQUENCE [LARGE SCALE GENOMIC DNA]</scope>
    <source>
        <strain evidence="8 9">5110</strain>
    </source>
</reference>
<dbReference type="GO" id="GO:0031267">
    <property type="term" value="F:small GTPase binding"/>
    <property type="evidence" value="ECO:0007669"/>
    <property type="project" value="InterPro"/>
</dbReference>
<comment type="caution">
    <text evidence="8">The sequence shown here is derived from an EMBL/GenBank/DDBJ whole genome shotgun (WGS) entry which is preliminary data.</text>
</comment>
<dbReference type="GO" id="GO:0005635">
    <property type="term" value="C:nuclear envelope"/>
    <property type="evidence" value="ECO:0007669"/>
    <property type="project" value="TreeGrafter"/>
</dbReference>
<evidence type="ECO:0000256" key="5">
    <source>
        <dbReference type="ARBA" id="ARBA00022927"/>
    </source>
</evidence>
<dbReference type="Gene3D" id="1.25.10.10">
    <property type="entry name" value="Leucine-rich Repeat Variant"/>
    <property type="match status" value="1"/>
</dbReference>
<name>A0A0C2IKJ5_9PEZI</name>
<comment type="subcellular location">
    <subcellularLocation>
        <location evidence="2">Cytoplasm</location>
    </subcellularLocation>
    <subcellularLocation>
        <location evidence="1">Nucleus</location>
    </subcellularLocation>
</comment>
<evidence type="ECO:0000256" key="1">
    <source>
        <dbReference type="ARBA" id="ARBA00004123"/>
    </source>
</evidence>
<dbReference type="Pfam" id="PF03810">
    <property type="entry name" value="IBN_N"/>
    <property type="match status" value="1"/>
</dbReference>
<dbReference type="PANTHER" id="PTHR10997">
    <property type="entry name" value="IMPORTIN-7, 8, 11"/>
    <property type="match status" value="1"/>
</dbReference>
<dbReference type="SUPFAM" id="SSF48371">
    <property type="entry name" value="ARM repeat"/>
    <property type="match status" value="1"/>
</dbReference>
<dbReference type="InterPro" id="IPR016024">
    <property type="entry name" value="ARM-type_fold"/>
</dbReference>
<dbReference type="InterPro" id="IPR013713">
    <property type="entry name" value="XPO2_central"/>
</dbReference>
<dbReference type="GeneID" id="63677781"/>
<evidence type="ECO:0000313" key="8">
    <source>
        <dbReference type="EMBL" id="KIH87500.1"/>
    </source>
</evidence>
<protein>
    <recommendedName>
        <fullName evidence="7">Importin N-terminal domain-containing protein</fullName>
    </recommendedName>
</protein>
<dbReference type="SMART" id="SM00913">
    <property type="entry name" value="IBN_N"/>
    <property type="match status" value="1"/>
</dbReference>
<dbReference type="OrthoDB" id="760868at2759"/>
<dbReference type="AlphaFoldDB" id="A0A0C2IKJ5"/>
<dbReference type="VEuPathDB" id="FungiDB:SPBR_04583"/>
<dbReference type="PANTHER" id="PTHR10997:SF18">
    <property type="entry name" value="D-IMPORTIN 7_RANBP7"/>
    <property type="match status" value="1"/>
</dbReference>
<sequence length="1079" mass="121654">MSLDVESIKSWIVATLDADGNVRQSAEAQLKQAEAIEGFTGVLLTILETEQSQNVQLSAAIYVKNRVNRAWTFVDVYPDERLLTEDEKTQVRNRLLPILGSASGIVRQQLVPLLQRILHWDYPAKWPTYMEYTMQLLSTNNAQGVLAGIQCLLSVCRTYRFKASGGTSRDELTNIVEAAFPHLLSLCQQLLELDSEEAGEMLHYALKIYKQAAWLDLPQRLKTDNLAWCTVFLRTVSKDPPACSLAEDPADREKHHWWKAKKWAYFNLNRLFMRHGNTYSLSADVRDQVAFANEFTANVAPEILKVYLQQIEKWVARQIWLSRVCLSYTVVFLEECIRPKEMWPHLQPHLPNLLTHLLFPLLCLSEEDISTFTDEPDEYLHRKLNFYEEVSSPDVSATNFLVCLTKTRRKQVFEILQFVNNIVNTYEQATPEEKNYVAKDGALRLIGTLAPILLGKKSPIAEQVEMFLVRYVLPDFSSDKGILRARACDTIEKFEALDWREPANLFTVYQRIIDCMSDSELPVRITAALALQPLIRHDAIRDHMRANIPTIMSQLLKLANEADVDALANVMEDFVEVFSKELTPFAVALSEQLRETYLRIIRELLDRASRLDDDAEANEIVDDKSITALGVLQTIGTLILTLENMPDVLHHIESVIMPVIRVTLQNRLYDLFNEVFEIVDSCTFSAKSISPVMWEAFDLFHVTFNGGAELYLEDMLPALDNFVQFGAEHLRQNRPRIDALFSMVEVLFADPKVGGSDRVCACRLAEAMMVSLPGAIDDVVSRFIRLALAGLSGGTVGPDGSVVPSEAFLATGAATSVHQVSPRSYRVHLMEMIISAIYYSPVLALAELEAIGWTNRFFTMWFGNMDVFSRVHDKKLCISAIVALLSLPPSSIPASVSVGWPRLLKGVVAMFRTLPSAIKNREEALQEDFQFAGGGGDDEWDDADEGWVEEDGPADPTAETKDENTAYIEFLSEEAQKIERLRSHNDSTDELGEESLLLESSLDKIEPYQLFRSAITQLERDQPEFYQGLVGHLSADERTVMESVYVQADREAQAAQLLFNEQQKLLAENGASTASAPPS</sequence>
<keyword evidence="4" id="KW-0963">Cytoplasm</keyword>
<evidence type="ECO:0000313" key="9">
    <source>
        <dbReference type="Proteomes" id="UP000031575"/>
    </source>
</evidence>
<evidence type="ECO:0000259" key="7">
    <source>
        <dbReference type="PROSITE" id="PS50166"/>
    </source>
</evidence>
<dbReference type="EMBL" id="AWTV01000010">
    <property type="protein sequence ID" value="KIH87500.1"/>
    <property type="molecule type" value="Genomic_DNA"/>
</dbReference>
<dbReference type="FunFam" id="1.25.10.10:FF:000244">
    <property type="entry name" value="Nonsense-mediated mRNA decay protein"/>
    <property type="match status" value="1"/>
</dbReference>
<evidence type="ECO:0000256" key="6">
    <source>
        <dbReference type="ARBA" id="ARBA00023242"/>
    </source>
</evidence>
<dbReference type="InterPro" id="IPR011989">
    <property type="entry name" value="ARM-like"/>
</dbReference>
<accession>A0A0C2IKJ5</accession>
<keyword evidence="3" id="KW-0813">Transport</keyword>
<dbReference type="InterPro" id="IPR001494">
    <property type="entry name" value="Importin-beta_N"/>
</dbReference>
<dbReference type="HOGENOM" id="CLU_004196_0_0_1"/>
<organism evidence="8 9">
    <name type="scientific">Sporothrix brasiliensis 5110</name>
    <dbReference type="NCBI Taxonomy" id="1398154"/>
    <lineage>
        <taxon>Eukaryota</taxon>
        <taxon>Fungi</taxon>
        <taxon>Dikarya</taxon>
        <taxon>Ascomycota</taxon>
        <taxon>Pezizomycotina</taxon>
        <taxon>Sordariomycetes</taxon>
        <taxon>Sordariomycetidae</taxon>
        <taxon>Ophiostomatales</taxon>
        <taxon>Ophiostomataceae</taxon>
        <taxon>Sporothrix</taxon>
    </lineage>
</organism>
<dbReference type="Pfam" id="PF08506">
    <property type="entry name" value="Cse1"/>
    <property type="match status" value="1"/>
</dbReference>
<feature type="domain" description="Importin N-terminal" evidence="7">
    <location>
        <begin position="26"/>
        <end position="101"/>
    </location>
</feature>
<evidence type="ECO:0000256" key="2">
    <source>
        <dbReference type="ARBA" id="ARBA00004496"/>
    </source>
</evidence>
<gene>
    <name evidence="8" type="ORF">SPBR_04583</name>
</gene>
<dbReference type="PROSITE" id="PS50166">
    <property type="entry name" value="IMPORTIN_B_NT"/>
    <property type="match status" value="1"/>
</dbReference>
<proteinExistence type="predicted"/>
<evidence type="ECO:0000256" key="4">
    <source>
        <dbReference type="ARBA" id="ARBA00022490"/>
    </source>
</evidence>
<keyword evidence="9" id="KW-1185">Reference proteome</keyword>
<keyword evidence="6" id="KW-0539">Nucleus</keyword>
<dbReference type="GO" id="GO:0006606">
    <property type="term" value="P:protein import into nucleus"/>
    <property type="evidence" value="ECO:0007669"/>
    <property type="project" value="TreeGrafter"/>
</dbReference>
<evidence type="ECO:0000256" key="3">
    <source>
        <dbReference type="ARBA" id="ARBA00022448"/>
    </source>
</evidence>
<keyword evidence="5" id="KW-0653">Protein transport</keyword>
<dbReference type="RefSeq" id="XP_040615510.1">
    <property type="nucleotide sequence ID" value="XM_040762860.1"/>
</dbReference>
<dbReference type="GO" id="GO:0005829">
    <property type="term" value="C:cytosol"/>
    <property type="evidence" value="ECO:0007669"/>
    <property type="project" value="TreeGrafter"/>
</dbReference>
<dbReference type="Proteomes" id="UP000031575">
    <property type="component" value="Unassembled WGS sequence"/>
</dbReference>